<dbReference type="Gene3D" id="2.70.50.70">
    <property type="match status" value="1"/>
</dbReference>
<evidence type="ECO:0000256" key="4">
    <source>
        <dbReference type="ARBA" id="ARBA00022723"/>
    </source>
</evidence>
<feature type="domain" description="Auxiliary Activity family 9 catalytic" evidence="17">
    <location>
        <begin position="17"/>
        <end position="229"/>
    </location>
</feature>
<keyword evidence="3" id="KW-0964">Secreted</keyword>
<dbReference type="GO" id="GO:0005576">
    <property type="term" value="C:extracellular region"/>
    <property type="evidence" value="ECO:0007669"/>
    <property type="project" value="UniProtKB-SubCell"/>
</dbReference>
<evidence type="ECO:0000256" key="6">
    <source>
        <dbReference type="ARBA" id="ARBA00023001"/>
    </source>
</evidence>
<keyword evidence="19" id="KW-1185">Reference proteome</keyword>
<dbReference type="InterPro" id="IPR005103">
    <property type="entry name" value="AA9_LPMO"/>
</dbReference>
<feature type="signal peptide" evidence="16">
    <location>
        <begin position="1"/>
        <end position="16"/>
    </location>
</feature>
<dbReference type="PANTHER" id="PTHR33353">
    <property type="entry name" value="PUTATIVE (AFU_ORTHOLOGUE AFUA_1G12560)-RELATED"/>
    <property type="match status" value="1"/>
</dbReference>
<name>A0AA39Y8R4_9PEZI</name>
<sequence>MRSLYTLLATAGLVAAHGYVDNATIGGQFYQFYQPYMDPYMGDNKPARISRSIPGNGPVENLSLSDVQCNTGAEPAKLHATAAAGSTVTLHWTLWPDSHMGPVLTYMARCPDTGCQNWQPGSSAVWFKIKEAGRTGTSNTWATTPLMSSPAIYTYTIPSCLKKGYYLVRHEIIALHAAWAYPGAQFYPGCHQLDVTGGGSTVPSANLVSFPGAYQATDPGVTYDAYRAQTYTIPGPAVFTC</sequence>
<evidence type="ECO:0000259" key="17">
    <source>
        <dbReference type="Pfam" id="PF03443"/>
    </source>
</evidence>
<evidence type="ECO:0000313" key="19">
    <source>
        <dbReference type="Proteomes" id="UP001174936"/>
    </source>
</evidence>
<dbReference type="EMBL" id="JAULSV010000003">
    <property type="protein sequence ID" value="KAK0648134.1"/>
    <property type="molecule type" value="Genomic_DNA"/>
</dbReference>
<evidence type="ECO:0000256" key="1">
    <source>
        <dbReference type="ARBA" id="ARBA00001973"/>
    </source>
</evidence>
<dbReference type="GO" id="GO:0004497">
    <property type="term" value="F:monooxygenase activity"/>
    <property type="evidence" value="ECO:0007669"/>
    <property type="project" value="UniProtKB-KW"/>
</dbReference>
<accession>A0AA39Y8R4</accession>
<comment type="similarity">
    <text evidence="13">Belongs to the polysaccharide monooxygenase AA9 family.</text>
</comment>
<evidence type="ECO:0000256" key="3">
    <source>
        <dbReference type="ARBA" id="ARBA00022525"/>
    </source>
</evidence>
<dbReference type="GO" id="GO:0016787">
    <property type="term" value="F:hydrolase activity"/>
    <property type="evidence" value="ECO:0007669"/>
    <property type="project" value="UniProtKB-KW"/>
</dbReference>
<evidence type="ECO:0000256" key="16">
    <source>
        <dbReference type="SAM" id="SignalP"/>
    </source>
</evidence>
<comment type="caution">
    <text evidence="18">The sequence shown here is derived from an EMBL/GenBank/DDBJ whole genome shotgun (WGS) entry which is preliminary data.</text>
</comment>
<evidence type="ECO:0000256" key="2">
    <source>
        <dbReference type="ARBA" id="ARBA00004613"/>
    </source>
</evidence>
<dbReference type="InterPro" id="IPR049892">
    <property type="entry name" value="AA9"/>
</dbReference>
<keyword evidence="7" id="KW-0560">Oxidoreductase</keyword>
<keyword evidence="10" id="KW-1015">Disulfide bond</keyword>
<keyword evidence="12" id="KW-0624">Polysaccharide degradation</keyword>
<keyword evidence="8" id="KW-0186">Copper</keyword>
<keyword evidence="11" id="KW-0119">Carbohydrate metabolism</keyword>
<gene>
    <name evidence="18" type="ORF">B0T16DRAFT_325013</name>
</gene>
<evidence type="ECO:0000256" key="14">
    <source>
        <dbReference type="ARBA" id="ARBA00045077"/>
    </source>
</evidence>
<dbReference type="Pfam" id="PF03443">
    <property type="entry name" value="AA9"/>
    <property type="match status" value="1"/>
</dbReference>
<evidence type="ECO:0000256" key="13">
    <source>
        <dbReference type="ARBA" id="ARBA00044502"/>
    </source>
</evidence>
<dbReference type="AlphaFoldDB" id="A0AA39Y8R4"/>
<keyword evidence="9" id="KW-0503">Monooxygenase</keyword>
<dbReference type="EC" id="1.14.99.56" evidence="15"/>
<evidence type="ECO:0000256" key="11">
    <source>
        <dbReference type="ARBA" id="ARBA00023277"/>
    </source>
</evidence>
<comment type="catalytic activity">
    <reaction evidence="14">
        <text>[(1-&gt;4)-beta-D-glucosyl]n+m + reduced acceptor + O2 = 4-dehydro-beta-D-glucosyl-[(1-&gt;4)-beta-D-glucosyl]n-1 + [(1-&gt;4)-beta-D-glucosyl]m + acceptor + H2O.</text>
        <dbReference type="EC" id="1.14.99.56"/>
    </reaction>
</comment>
<comment type="cofactor">
    <cofactor evidence="1">
        <name>Cu(2+)</name>
        <dbReference type="ChEBI" id="CHEBI:29036"/>
    </cofactor>
</comment>
<comment type="subcellular location">
    <subcellularLocation>
        <location evidence="2">Secreted</location>
    </subcellularLocation>
</comment>
<feature type="chain" id="PRO_5041306899" description="lytic cellulose monooxygenase (C4-dehydrogenating)" evidence="16">
    <location>
        <begin position="17"/>
        <end position="241"/>
    </location>
</feature>
<dbReference type="CDD" id="cd21175">
    <property type="entry name" value="LPMO_AA9"/>
    <property type="match status" value="1"/>
</dbReference>
<evidence type="ECO:0000313" key="18">
    <source>
        <dbReference type="EMBL" id="KAK0648134.1"/>
    </source>
</evidence>
<protein>
    <recommendedName>
        <fullName evidence="15">lytic cellulose monooxygenase (C4-dehydrogenating)</fullName>
        <ecNumber evidence="15">1.14.99.56</ecNumber>
    </recommendedName>
</protein>
<proteinExistence type="inferred from homology"/>
<evidence type="ECO:0000256" key="8">
    <source>
        <dbReference type="ARBA" id="ARBA00023008"/>
    </source>
</evidence>
<evidence type="ECO:0000256" key="9">
    <source>
        <dbReference type="ARBA" id="ARBA00023033"/>
    </source>
</evidence>
<keyword evidence="18" id="KW-0378">Hydrolase</keyword>
<evidence type="ECO:0000256" key="15">
    <source>
        <dbReference type="ARBA" id="ARBA00047174"/>
    </source>
</evidence>
<evidence type="ECO:0000256" key="5">
    <source>
        <dbReference type="ARBA" id="ARBA00022729"/>
    </source>
</evidence>
<reference evidence="18" key="1">
    <citation type="submission" date="2023-06" db="EMBL/GenBank/DDBJ databases">
        <title>Genome-scale phylogeny and comparative genomics of the fungal order Sordariales.</title>
        <authorList>
            <consortium name="Lawrence Berkeley National Laboratory"/>
            <person name="Hensen N."/>
            <person name="Bonometti L."/>
            <person name="Westerberg I."/>
            <person name="Brannstrom I.O."/>
            <person name="Guillou S."/>
            <person name="Cros-Aarteil S."/>
            <person name="Calhoun S."/>
            <person name="Haridas S."/>
            <person name="Kuo A."/>
            <person name="Mondo S."/>
            <person name="Pangilinan J."/>
            <person name="Riley R."/>
            <person name="Labutti K."/>
            <person name="Andreopoulos B."/>
            <person name="Lipzen A."/>
            <person name="Chen C."/>
            <person name="Yanf M."/>
            <person name="Daum C."/>
            <person name="Ng V."/>
            <person name="Clum A."/>
            <person name="Steindorff A."/>
            <person name="Ohm R."/>
            <person name="Martin F."/>
            <person name="Silar P."/>
            <person name="Natvig D."/>
            <person name="Lalanne C."/>
            <person name="Gautier V."/>
            <person name="Ament-Velasquez S.L."/>
            <person name="Kruys A."/>
            <person name="Hutchinson M.I."/>
            <person name="Powell A.J."/>
            <person name="Barry K."/>
            <person name="Miller A.N."/>
            <person name="Grigoriev I.V."/>
            <person name="Debuchy R."/>
            <person name="Gladieux P."/>
            <person name="Thoren M.H."/>
            <person name="Johannesson H."/>
        </authorList>
    </citation>
    <scope>NUCLEOTIDE SEQUENCE</scope>
    <source>
        <strain evidence="18">SMH2532-1</strain>
    </source>
</reference>
<evidence type="ECO:0000256" key="12">
    <source>
        <dbReference type="ARBA" id="ARBA00023326"/>
    </source>
</evidence>
<organism evidence="18 19">
    <name type="scientific">Cercophora newfieldiana</name>
    <dbReference type="NCBI Taxonomy" id="92897"/>
    <lineage>
        <taxon>Eukaryota</taxon>
        <taxon>Fungi</taxon>
        <taxon>Dikarya</taxon>
        <taxon>Ascomycota</taxon>
        <taxon>Pezizomycotina</taxon>
        <taxon>Sordariomycetes</taxon>
        <taxon>Sordariomycetidae</taxon>
        <taxon>Sordariales</taxon>
        <taxon>Lasiosphaeriaceae</taxon>
        <taxon>Cercophora</taxon>
    </lineage>
</organism>
<dbReference type="GO" id="GO:0046872">
    <property type="term" value="F:metal ion binding"/>
    <property type="evidence" value="ECO:0007669"/>
    <property type="project" value="UniProtKB-KW"/>
</dbReference>
<keyword evidence="4" id="KW-0479">Metal-binding</keyword>
<evidence type="ECO:0000256" key="7">
    <source>
        <dbReference type="ARBA" id="ARBA00023002"/>
    </source>
</evidence>
<evidence type="ECO:0000256" key="10">
    <source>
        <dbReference type="ARBA" id="ARBA00023157"/>
    </source>
</evidence>
<dbReference type="Proteomes" id="UP001174936">
    <property type="component" value="Unassembled WGS sequence"/>
</dbReference>
<keyword evidence="6" id="KW-0136">Cellulose degradation</keyword>
<keyword evidence="5 16" id="KW-0732">Signal</keyword>
<dbReference type="PANTHER" id="PTHR33353:SF6">
    <property type="entry name" value="ENDOGLUCANASE IV"/>
    <property type="match status" value="1"/>
</dbReference>
<dbReference type="GO" id="GO:0030245">
    <property type="term" value="P:cellulose catabolic process"/>
    <property type="evidence" value="ECO:0007669"/>
    <property type="project" value="UniProtKB-KW"/>
</dbReference>